<dbReference type="EMBL" id="CAGKOT010000003">
    <property type="protein sequence ID" value="CAB5323148.1"/>
    <property type="molecule type" value="Genomic_DNA"/>
</dbReference>
<organism evidence="2 3">
    <name type="scientific">Rhizophagus irregularis</name>
    <dbReference type="NCBI Taxonomy" id="588596"/>
    <lineage>
        <taxon>Eukaryota</taxon>
        <taxon>Fungi</taxon>
        <taxon>Fungi incertae sedis</taxon>
        <taxon>Mucoromycota</taxon>
        <taxon>Glomeromycotina</taxon>
        <taxon>Glomeromycetes</taxon>
        <taxon>Glomerales</taxon>
        <taxon>Glomeraceae</taxon>
        <taxon>Rhizophagus</taxon>
    </lineage>
</organism>
<evidence type="ECO:0000256" key="1">
    <source>
        <dbReference type="SAM" id="MobiDB-lite"/>
    </source>
</evidence>
<feature type="compositionally biased region" description="Basic and acidic residues" evidence="1">
    <location>
        <begin position="440"/>
        <end position="456"/>
    </location>
</feature>
<dbReference type="AlphaFoldDB" id="A0A916DZ20"/>
<feature type="region of interest" description="Disordered" evidence="1">
    <location>
        <begin position="311"/>
        <end position="335"/>
    </location>
</feature>
<feature type="compositionally biased region" description="Acidic residues" evidence="1">
    <location>
        <begin position="384"/>
        <end position="394"/>
    </location>
</feature>
<evidence type="ECO:0000313" key="3">
    <source>
        <dbReference type="Proteomes" id="UP000684084"/>
    </source>
</evidence>
<feature type="region of interest" description="Disordered" evidence="1">
    <location>
        <begin position="84"/>
        <end position="114"/>
    </location>
</feature>
<feature type="compositionally biased region" description="Basic and acidic residues" evidence="1">
    <location>
        <begin position="31"/>
        <end position="53"/>
    </location>
</feature>
<name>A0A916DZ20_9GLOM</name>
<feature type="compositionally biased region" description="Low complexity" evidence="1">
    <location>
        <begin position="457"/>
        <end position="469"/>
    </location>
</feature>
<feature type="compositionally biased region" description="Basic and acidic residues" evidence="1">
    <location>
        <begin position="365"/>
        <end position="383"/>
    </location>
</feature>
<evidence type="ECO:0000313" key="2">
    <source>
        <dbReference type="EMBL" id="CAB5323148.1"/>
    </source>
</evidence>
<feature type="compositionally biased region" description="Low complexity" evidence="1">
    <location>
        <begin position="95"/>
        <end position="114"/>
    </location>
</feature>
<comment type="caution">
    <text evidence="2">The sequence shown here is derived from an EMBL/GenBank/DDBJ whole genome shotgun (WGS) entry which is preliminary data.</text>
</comment>
<gene>
    <name evidence="2" type="ORF">CHRIB12_LOCUS2363</name>
</gene>
<feature type="compositionally biased region" description="Acidic residues" evidence="1">
    <location>
        <begin position="404"/>
        <end position="427"/>
    </location>
</feature>
<dbReference type="VEuPathDB" id="FungiDB:RhiirFUN_005555"/>
<dbReference type="OrthoDB" id="2430975at2759"/>
<sequence length="469" mass="52160">MTVHSPACETNDAVPEVRLSIDNPVPASSKSSEDRKTVAFLDERNKKNVSDSIRQRNREKKLCIAPFDQRESSEVALEVVAPITSDQTGSHDADSLSPSSSLENNHISHSSSQANSSLPVIRKIPYNQKVEQGIIQEVISFIQKRALTSSIDILESREIETVPGEGRDLAQLFSDAKVAEGRTLEAKRKELVCWYNYSESYQNKVAEICSKTGVAEKTAKSQVYAMIKASLPNVSDSNLYKKTERAGSVYKLFGKIIDPATKKEVMGIGIDKVYGISYGVRGISELSNAQILNIINRVAENARDILTIGQEQNHVTENSETNEKSLPIPEENSSLSADLDDYVNMLTGSLDDETANWGTPYENSARVEKEEVNEVKESPRVQSDDDVYFDEEVDHDSAPHPVEETDDDDCSHDNDSEEEMPDDSDDDGYNRYGGYNEYGECDRGYYYRDGGYERKSSPMMSPIISPVTA</sequence>
<feature type="region of interest" description="Disordered" evidence="1">
    <location>
        <begin position="350"/>
        <end position="469"/>
    </location>
</feature>
<proteinExistence type="predicted"/>
<reference evidence="2" key="1">
    <citation type="submission" date="2020-05" db="EMBL/GenBank/DDBJ databases">
        <authorList>
            <person name="Rincon C."/>
            <person name="Sanders R I."/>
            <person name="Robbins C."/>
            <person name="Chaturvedi A."/>
        </authorList>
    </citation>
    <scope>NUCLEOTIDE SEQUENCE</scope>
    <source>
        <strain evidence="2">CHB12</strain>
    </source>
</reference>
<protein>
    <submittedName>
        <fullName evidence="2">Uncharacterized protein</fullName>
    </submittedName>
</protein>
<feature type="region of interest" description="Disordered" evidence="1">
    <location>
        <begin position="21"/>
        <end position="53"/>
    </location>
</feature>
<accession>A0A916DZ20</accession>
<dbReference type="Proteomes" id="UP000684084">
    <property type="component" value="Unassembled WGS sequence"/>
</dbReference>